<dbReference type="Gene3D" id="2.60.120.200">
    <property type="match status" value="1"/>
</dbReference>
<dbReference type="Pfam" id="PF13385">
    <property type="entry name" value="Laminin_G_3"/>
    <property type="match status" value="1"/>
</dbReference>
<sequence>MAKISKNIVSFNAGELSSKMDSRIEQEKYAFGCRTLENFIATIYGAVERRPGLEYVATQKSNSAKGRVVGFEHSVDDTYILLFENQRLQFFTGGASPSPVFKPFGTEDLSALSSFIVAHWKCDDNLSDTVVVDADGATHNGAASANTDTLTTTDAAGNANTALDLGDAAYITVTDHDDFSFGDGTNDSPFTIAIWVRYETDGGRQTIIAKDDQGINSEWKLQIFNDDTLRMTLFDESTGGSYTVFSGTSISDGWHFIVVTYNGAGGTGAASEFRQDDIKFYVDWSLIPTSIATIANYTAMENLGADVLIGAVGVAFADKWVGDVDNIAIFNKELTPAEIAALKGVDSTTAYSITTPYLTADIPTLKFETSADVLFITHPSYEQRRLSRFDDSAWFLEESDITTGPFRDENDDTAKTITSSALVGQVTLTAVGHSPFVLGTTAGHRPSGNSATSKSQTGALFKLVHATGTPSIGETIDSTTVDAATTALAVPKGITWDFTTNGTWGTGGPSTIVLERSYDSFTTKETIVTVTSLANKNIVTSGTEEFADATYRARVTNGDGTGDASIQISVRDTSHVGIVEIIQVATPQSATAIVLKTLGSTDKTHRFSEGSFSNFRGWPIDVTISAEERLTFVGSVSGPLTTWGSASGDFTDYSGGTDDNSSIIFTLVGTGQQNRIRWVIPREALVIGTVGGAHLLGASKVDEALTPTNVRARLQTTKGSEDVAAIMINQAVLFAERGGKKIRELLFDFNSDSYKADDLTVFAEHIMGEAKTDGVVDMAYQRTPDPILWCVRNDGQMAIMSYEREQKVFAWSRLVTVDGDADSSFESVAVIYGGERSEDEVWVTVKRTINSGTVRYVERFKPRNWGADEDDAFFVDSGFTYDSTATSSITTGLDHLIAETVQVYADGVVFDEAVVDGSGDITLKLNGVTTTASTVQIGLGYTSTLKPMKLNIENQGRSATYHILEGVLSLFKTMRGEWGSSTDNLNPIVYRKAGESSAEFPLTTDDIEMDFEGEYDKSGTVIVRQTDPVPMTVLALSLDVQVEPD</sequence>
<dbReference type="InterPro" id="IPR013320">
    <property type="entry name" value="ConA-like_dom_sf"/>
</dbReference>
<reference evidence="1" key="1">
    <citation type="journal article" date="2015" name="Nature">
        <title>Complex archaea that bridge the gap between prokaryotes and eukaryotes.</title>
        <authorList>
            <person name="Spang A."/>
            <person name="Saw J.H."/>
            <person name="Jorgensen S.L."/>
            <person name="Zaremba-Niedzwiedzka K."/>
            <person name="Martijn J."/>
            <person name="Lind A.E."/>
            <person name="van Eijk R."/>
            <person name="Schleper C."/>
            <person name="Guy L."/>
            <person name="Ettema T.J."/>
        </authorList>
    </citation>
    <scope>NUCLEOTIDE SEQUENCE</scope>
</reference>
<dbReference type="EMBL" id="LAZR01000256">
    <property type="protein sequence ID" value="KKN78886.1"/>
    <property type="molecule type" value="Genomic_DNA"/>
</dbReference>
<comment type="caution">
    <text evidence="1">The sequence shown here is derived from an EMBL/GenBank/DDBJ whole genome shotgun (WGS) entry which is preliminary data.</text>
</comment>
<organism evidence="1">
    <name type="scientific">marine sediment metagenome</name>
    <dbReference type="NCBI Taxonomy" id="412755"/>
    <lineage>
        <taxon>unclassified sequences</taxon>
        <taxon>metagenomes</taxon>
        <taxon>ecological metagenomes</taxon>
    </lineage>
</organism>
<gene>
    <name evidence="1" type="ORF">LCGC14_0346580</name>
</gene>
<accession>A0A0F9VZQ8</accession>
<protein>
    <recommendedName>
        <fullName evidence="2">LamG-like jellyroll fold domain-containing protein</fullName>
    </recommendedName>
</protein>
<dbReference type="SUPFAM" id="SSF49899">
    <property type="entry name" value="Concanavalin A-like lectins/glucanases"/>
    <property type="match status" value="1"/>
</dbReference>
<evidence type="ECO:0000313" key="1">
    <source>
        <dbReference type="EMBL" id="KKN78886.1"/>
    </source>
</evidence>
<dbReference type="AlphaFoldDB" id="A0A0F9VZQ8"/>
<proteinExistence type="predicted"/>
<name>A0A0F9VZQ8_9ZZZZ</name>
<evidence type="ECO:0008006" key="2">
    <source>
        <dbReference type="Google" id="ProtNLM"/>
    </source>
</evidence>